<dbReference type="PROSITE" id="PS50930">
    <property type="entry name" value="HTH_LYTTR"/>
    <property type="match status" value="1"/>
</dbReference>
<name>A0A0R2L6G4_9LACO</name>
<dbReference type="STRING" id="348151.IV55_GL000073"/>
<dbReference type="Proteomes" id="UP000051139">
    <property type="component" value="Unassembled WGS sequence"/>
</dbReference>
<evidence type="ECO:0000313" key="4">
    <source>
        <dbReference type="EMBL" id="GEK29576.1"/>
    </source>
</evidence>
<dbReference type="GO" id="GO:0003677">
    <property type="term" value="F:DNA binding"/>
    <property type="evidence" value="ECO:0007669"/>
    <property type="project" value="InterPro"/>
</dbReference>
<feature type="domain" description="Response regulatory" evidence="2">
    <location>
        <begin position="2"/>
        <end position="116"/>
    </location>
</feature>
<dbReference type="InterPro" id="IPR011006">
    <property type="entry name" value="CheY-like_superfamily"/>
</dbReference>
<evidence type="ECO:0000256" key="1">
    <source>
        <dbReference type="PROSITE-ProRule" id="PRU00169"/>
    </source>
</evidence>
<protein>
    <submittedName>
        <fullName evidence="4">Sensory transduction protein LytR</fullName>
    </submittedName>
    <submittedName>
        <fullName evidence="5">Two-component response regulator</fullName>
    </submittedName>
</protein>
<dbReference type="Gene3D" id="2.20.25.10">
    <property type="match status" value="1"/>
</dbReference>
<dbReference type="AlphaFoldDB" id="A0A0R2L6G4"/>
<dbReference type="Gene3D" id="3.40.50.2300">
    <property type="match status" value="1"/>
</dbReference>
<dbReference type="GO" id="GO:0000156">
    <property type="term" value="F:phosphorelay response regulator activity"/>
    <property type="evidence" value="ECO:0007669"/>
    <property type="project" value="InterPro"/>
</dbReference>
<proteinExistence type="predicted"/>
<dbReference type="EMBL" id="JQCB01000001">
    <property type="protein sequence ID" value="KRN97154.1"/>
    <property type="molecule type" value="Genomic_DNA"/>
</dbReference>
<dbReference type="Proteomes" id="UP000321429">
    <property type="component" value="Unassembled WGS sequence"/>
</dbReference>
<evidence type="ECO:0000259" key="3">
    <source>
        <dbReference type="PROSITE" id="PS50930"/>
    </source>
</evidence>
<evidence type="ECO:0000313" key="7">
    <source>
        <dbReference type="Proteomes" id="UP000321429"/>
    </source>
</evidence>
<comment type="caution">
    <text evidence="5">The sequence shown here is derived from an EMBL/GenBank/DDBJ whole genome shotgun (WGS) entry which is preliminary data.</text>
</comment>
<reference evidence="4 7" key="2">
    <citation type="submission" date="2019-07" db="EMBL/GenBank/DDBJ databases">
        <title>Whole genome shotgun sequence of Lactobacillus siliginis NBRC 101315.</title>
        <authorList>
            <person name="Hosoyama A."/>
            <person name="Uohara A."/>
            <person name="Ohji S."/>
            <person name="Ichikawa N."/>
        </authorList>
    </citation>
    <scope>NUCLEOTIDE SEQUENCE [LARGE SCALE GENOMIC DNA]</scope>
    <source>
        <strain evidence="4 7">NBRC 101315</strain>
    </source>
</reference>
<dbReference type="OrthoDB" id="9809318at2"/>
<dbReference type="InterPro" id="IPR001789">
    <property type="entry name" value="Sig_transdc_resp-reg_receiver"/>
</dbReference>
<dbReference type="PATRIC" id="fig|348151.3.peg.76"/>
<feature type="modified residue" description="4-aspartylphosphate" evidence="1">
    <location>
        <position position="53"/>
    </location>
</feature>
<dbReference type="PANTHER" id="PTHR37299">
    <property type="entry name" value="TRANSCRIPTIONAL REGULATOR-RELATED"/>
    <property type="match status" value="1"/>
</dbReference>
<dbReference type="Pfam" id="PF04397">
    <property type="entry name" value="LytTR"/>
    <property type="match status" value="1"/>
</dbReference>
<sequence length="244" mass="27790">MKVLIVDDEPLARDELEYLLKQNQLIAQVSQAESVAQAIGVLLSETIDLIFLDISLNNENGFELADKLHQLAVPPLVVFATAYDNYAVRAFNINAVDYVLKPFEQQRINQALAKADQLLQTRQAEATPKQMEAVHDSGMISITEDEKTRVLKQADIIVCYVENGELMLTTQTGKFHAHHTLSWLMERLPEDKFMQIHRSIVVKVSAISEVEPWFNHTYQITLINGEKVPVSRSFVKQMKQRLNM</sequence>
<dbReference type="SMART" id="SM00448">
    <property type="entry name" value="REC"/>
    <property type="match status" value="1"/>
</dbReference>
<dbReference type="SUPFAM" id="SSF52172">
    <property type="entry name" value="CheY-like"/>
    <property type="match status" value="1"/>
</dbReference>
<organism evidence="5 6">
    <name type="scientific">Furfurilactobacillus siliginis</name>
    <dbReference type="NCBI Taxonomy" id="348151"/>
    <lineage>
        <taxon>Bacteria</taxon>
        <taxon>Bacillati</taxon>
        <taxon>Bacillota</taxon>
        <taxon>Bacilli</taxon>
        <taxon>Lactobacillales</taxon>
        <taxon>Lactobacillaceae</taxon>
        <taxon>Furfurilactobacillus</taxon>
    </lineage>
</organism>
<dbReference type="PANTHER" id="PTHR37299:SF1">
    <property type="entry name" value="STAGE 0 SPORULATION PROTEIN A HOMOLOG"/>
    <property type="match status" value="1"/>
</dbReference>
<dbReference type="InterPro" id="IPR007492">
    <property type="entry name" value="LytTR_DNA-bd_dom"/>
</dbReference>
<dbReference type="SMART" id="SM00850">
    <property type="entry name" value="LytTR"/>
    <property type="match status" value="1"/>
</dbReference>
<reference evidence="5 6" key="1">
    <citation type="journal article" date="2015" name="Genome Announc.">
        <title>Expanding the biotechnology potential of lactobacilli through comparative genomics of 213 strains and associated genera.</title>
        <authorList>
            <person name="Sun Z."/>
            <person name="Harris H.M."/>
            <person name="McCann A."/>
            <person name="Guo C."/>
            <person name="Argimon S."/>
            <person name="Zhang W."/>
            <person name="Yang X."/>
            <person name="Jeffery I.B."/>
            <person name="Cooney J.C."/>
            <person name="Kagawa T.F."/>
            <person name="Liu W."/>
            <person name="Song Y."/>
            <person name="Salvetti E."/>
            <person name="Wrobel A."/>
            <person name="Rasinkangas P."/>
            <person name="Parkhill J."/>
            <person name="Rea M.C."/>
            <person name="O'Sullivan O."/>
            <person name="Ritari J."/>
            <person name="Douillard F.P."/>
            <person name="Paul Ross R."/>
            <person name="Yang R."/>
            <person name="Briner A.E."/>
            <person name="Felis G.E."/>
            <person name="de Vos W.M."/>
            <person name="Barrangou R."/>
            <person name="Klaenhammer T.R."/>
            <person name="Caufield P.W."/>
            <person name="Cui Y."/>
            <person name="Zhang H."/>
            <person name="O'Toole P.W."/>
        </authorList>
    </citation>
    <scope>NUCLEOTIDE SEQUENCE [LARGE SCALE GENOMIC DNA]</scope>
    <source>
        <strain evidence="5 6">DSM 22696</strain>
    </source>
</reference>
<dbReference type="Pfam" id="PF00072">
    <property type="entry name" value="Response_reg"/>
    <property type="match status" value="1"/>
</dbReference>
<evidence type="ECO:0000313" key="6">
    <source>
        <dbReference type="Proteomes" id="UP000051139"/>
    </source>
</evidence>
<feature type="domain" description="HTH LytTR-type" evidence="3">
    <location>
        <begin position="140"/>
        <end position="244"/>
    </location>
</feature>
<gene>
    <name evidence="4" type="primary">lytR</name>
    <name evidence="5" type="ORF">IV55_GL000073</name>
    <name evidence="4" type="ORF">LSI01_18870</name>
</gene>
<dbReference type="Gene3D" id="2.40.50.40">
    <property type="match status" value="1"/>
</dbReference>
<dbReference type="RefSeq" id="WP_057808417.1">
    <property type="nucleotide sequence ID" value="NZ_BJUD01000074.1"/>
</dbReference>
<dbReference type="EMBL" id="BJUD01000074">
    <property type="protein sequence ID" value="GEK29576.1"/>
    <property type="molecule type" value="Genomic_DNA"/>
</dbReference>
<accession>A0A0R2L6G4</accession>
<dbReference type="InterPro" id="IPR046947">
    <property type="entry name" value="LytR-like"/>
</dbReference>
<keyword evidence="1" id="KW-0597">Phosphoprotein</keyword>
<evidence type="ECO:0000259" key="2">
    <source>
        <dbReference type="PROSITE" id="PS50110"/>
    </source>
</evidence>
<evidence type="ECO:0000313" key="5">
    <source>
        <dbReference type="EMBL" id="KRN97154.1"/>
    </source>
</evidence>
<keyword evidence="6" id="KW-1185">Reference proteome</keyword>
<dbReference type="PROSITE" id="PS50110">
    <property type="entry name" value="RESPONSE_REGULATORY"/>
    <property type="match status" value="1"/>
</dbReference>